<dbReference type="Proteomes" id="UP000729357">
    <property type="component" value="Unassembled WGS sequence"/>
</dbReference>
<organism evidence="2 3">
    <name type="scientific">Aureobasidium melanogenum</name>
    <name type="common">Aureobasidium pullulans var. melanogenum</name>
    <dbReference type="NCBI Taxonomy" id="46634"/>
    <lineage>
        <taxon>Eukaryota</taxon>
        <taxon>Fungi</taxon>
        <taxon>Dikarya</taxon>
        <taxon>Ascomycota</taxon>
        <taxon>Pezizomycotina</taxon>
        <taxon>Dothideomycetes</taxon>
        <taxon>Dothideomycetidae</taxon>
        <taxon>Dothideales</taxon>
        <taxon>Saccotheciaceae</taxon>
        <taxon>Aureobasidium</taxon>
    </lineage>
</organism>
<reference evidence="2" key="2">
    <citation type="submission" date="2021-08" db="EMBL/GenBank/DDBJ databases">
        <authorList>
            <person name="Gostincar C."/>
            <person name="Sun X."/>
            <person name="Song Z."/>
            <person name="Gunde-Cimerman N."/>
        </authorList>
    </citation>
    <scope>NUCLEOTIDE SEQUENCE</scope>
    <source>
        <strain evidence="2">EXF-9298</strain>
    </source>
</reference>
<sequence length="475" mass="51796">MMDPGLFATLTTFRYSVWHALVQSFLLLAGALIVPVGTLVVTTGLYTPKSNGQALTGMPVPARSTAYNGITGRDLRFDAESGYNGVLDAISPSLLLNFKSEVTSNYGQLLDYPSSLGPVNSPANNITYDTGFEYRGVLGFYWQANCAATTDVQYTARYNDSSDVTNMFYEFSDGNTTEISSFGTTMYTTARMRNTDQSVPGPGESYDYGSTYFITSGNSTLRNTKYPVSGDDDNIVQVNGTWISIVKCTPRIAWSISSCIWNGTIMSDFLPPSGANTTTIDTAGLNLVLGWFTQALRNVVIQDRLTNTPQVSIFGANEVQVALTRGPRAPGITDHVKLYGLVAHGISQLTTAGYYSTVEIISFGGVPSKVYVVRLYILAFVLAGFLIVLLLGSMDLAWHKLRRLPTRKGTFLSVANAVRGGWWDAELDGSCAMNEKDMKEALTGAEVMFGVDRARPDHIGLAPRVNQIDLERHYN</sequence>
<feature type="non-terminal residue" evidence="2">
    <location>
        <position position="475"/>
    </location>
</feature>
<keyword evidence="1" id="KW-1133">Transmembrane helix</keyword>
<evidence type="ECO:0000256" key="1">
    <source>
        <dbReference type="SAM" id="Phobius"/>
    </source>
</evidence>
<proteinExistence type="predicted"/>
<comment type="caution">
    <text evidence="2">The sequence shown here is derived from an EMBL/GenBank/DDBJ whole genome shotgun (WGS) entry which is preliminary data.</text>
</comment>
<keyword evidence="1" id="KW-0472">Membrane</keyword>
<evidence type="ECO:0000313" key="3">
    <source>
        <dbReference type="Proteomes" id="UP000729357"/>
    </source>
</evidence>
<gene>
    <name evidence="2" type="ORF">KCU98_g2213</name>
</gene>
<reference evidence="2" key="1">
    <citation type="journal article" date="2021" name="J Fungi (Basel)">
        <title>Virulence traits and population genomics of the black yeast Aureobasidium melanogenum.</title>
        <authorList>
            <person name="Cernosa A."/>
            <person name="Sun X."/>
            <person name="Gostincar C."/>
            <person name="Fang C."/>
            <person name="Gunde-Cimerman N."/>
            <person name="Song Z."/>
        </authorList>
    </citation>
    <scope>NUCLEOTIDE SEQUENCE</scope>
    <source>
        <strain evidence="2">EXF-9298</strain>
    </source>
</reference>
<name>A0A9P8JZT6_AURME</name>
<keyword evidence="1" id="KW-0812">Transmembrane</keyword>
<feature type="transmembrane region" description="Helical" evidence="1">
    <location>
        <begin position="338"/>
        <end position="355"/>
    </location>
</feature>
<keyword evidence="3" id="KW-1185">Reference proteome</keyword>
<feature type="transmembrane region" description="Helical" evidence="1">
    <location>
        <begin position="20"/>
        <end position="46"/>
    </location>
</feature>
<protein>
    <submittedName>
        <fullName evidence="2">Uncharacterized protein</fullName>
    </submittedName>
</protein>
<dbReference type="EMBL" id="JAHFXS010000112">
    <property type="protein sequence ID" value="KAG9988984.1"/>
    <property type="molecule type" value="Genomic_DNA"/>
</dbReference>
<accession>A0A9P8JZT6</accession>
<feature type="transmembrane region" description="Helical" evidence="1">
    <location>
        <begin position="375"/>
        <end position="398"/>
    </location>
</feature>
<dbReference type="AlphaFoldDB" id="A0A9P8JZT6"/>
<evidence type="ECO:0000313" key="2">
    <source>
        <dbReference type="EMBL" id="KAG9988984.1"/>
    </source>
</evidence>